<feature type="transmembrane region" description="Helical" evidence="1">
    <location>
        <begin position="6"/>
        <end position="27"/>
    </location>
</feature>
<evidence type="ECO:0000313" key="2">
    <source>
        <dbReference type="EMBL" id="RDI72218.1"/>
    </source>
</evidence>
<gene>
    <name evidence="2" type="ORF">DWB78_11130</name>
    <name evidence="3" type="ORF">SAMN05216278_0334</name>
</gene>
<evidence type="ECO:0000313" key="5">
    <source>
        <dbReference type="Proteomes" id="UP000255421"/>
    </source>
</evidence>
<evidence type="ECO:0000313" key="4">
    <source>
        <dbReference type="Proteomes" id="UP000199289"/>
    </source>
</evidence>
<keyword evidence="1" id="KW-0812">Transmembrane</keyword>
<proteinExistence type="predicted"/>
<evidence type="ECO:0000256" key="1">
    <source>
        <dbReference type="SAM" id="Phobius"/>
    </source>
</evidence>
<dbReference type="Proteomes" id="UP000255421">
    <property type="component" value="Unassembled WGS sequence"/>
</dbReference>
<keyword evidence="5" id="KW-1185">Reference proteome</keyword>
<dbReference type="EMBL" id="QQST01000001">
    <property type="protein sequence ID" value="RDI72218.1"/>
    <property type="molecule type" value="Genomic_DNA"/>
</dbReference>
<dbReference type="RefSeq" id="WP_092531955.1">
    <property type="nucleotide sequence ID" value="NZ_FNKQ01000001.1"/>
</dbReference>
<dbReference type="Pfam" id="PF26069">
    <property type="entry name" value="DUF8026"/>
    <property type="match status" value="1"/>
</dbReference>
<dbReference type="Proteomes" id="UP000199289">
    <property type="component" value="Unassembled WGS sequence"/>
</dbReference>
<accession>A0A1H0Y136</accession>
<dbReference type="AlphaFoldDB" id="A0A1H0Y136"/>
<reference evidence="2 5" key="3">
    <citation type="submission" date="2018-07" db="EMBL/GenBank/DDBJ databases">
        <title>Genome sequence of extremly halophilic archaeon Halopelagius longus strain BC12-B1.</title>
        <authorList>
            <person name="Zhang X."/>
        </authorList>
    </citation>
    <scope>NUCLEOTIDE SEQUENCE [LARGE SCALE GENOMIC DNA]</scope>
    <source>
        <strain evidence="2 5">BC12-B1</strain>
    </source>
</reference>
<organism evidence="3 4">
    <name type="scientific">Halopelagius longus</name>
    <dbReference type="NCBI Taxonomy" id="1236180"/>
    <lineage>
        <taxon>Archaea</taxon>
        <taxon>Methanobacteriati</taxon>
        <taxon>Methanobacteriota</taxon>
        <taxon>Stenosarchaea group</taxon>
        <taxon>Halobacteria</taxon>
        <taxon>Halobacteriales</taxon>
        <taxon>Haloferacaceae</taxon>
    </lineage>
</organism>
<sequence length="105" mass="12046">MALTTVTWTVMLASIAVLMGTASVALVKSLRDEDRKLELLKKQDRIDTYSPRGLAELRSWIRANPDDPLRDEAVRRHNECVDALRSVDEPFYDWDEAEVESLEKL</sequence>
<dbReference type="EMBL" id="FNKQ01000001">
    <property type="protein sequence ID" value="SDQ08872.1"/>
    <property type="molecule type" value="Genomic_DNA"/>
</dbReference>
<reference evidence="3" key="1">
    <citation type="submission" date="2016-10" db="EMBL/GenBank/DDBJ databases">
        <authorList>
            <person name="de Groot N.N."/>
        </authorList>
    </citation>
    <scope>NUCLEOTIDE SEQUENCE [LARGE SCALE GENOMIC DNA]</scope>
    <source>
        <strain evidence="3">CGMCC 1.12397</strain>
    </source>
</reference>
<name>A0A1H0Y136_9EURY</name>
<reference evidence="4" key="2">
    <citation type="submission" date="2016-10" db="EMBL/GenBank/DDBJ databases">
        <authorList>
            <person name="Varghese N."/>
            <person name="Submissions S."/>
        </authorList>
    </citation>
    <scope>NUCLEOTIDE SEQUENCE [LARGE SCALE GENOMIC DNA]</scope>
    <source>
        <strain evidence="4">CGMCC 1.12397</strain>
    </source>
</reference>
<keyword evidence="1" id="KW-1133">Transmembrane helix</keyword>
<dbReference type="InterPro" id="IPR058339">
    <property type="entry name" value="DUF8026"/>
</dbReference>
<protein>
    <submittedName>
        <fullName evidence="3">Uncharacterized protein</fullName>
    </submittedName>
</protein>
<dbReference type="OrthoDB" id="306168at2157"/>
<evidence type="ECO:0000313" key="3">
    <source>
        <dbReference type="EMBL" id="SDQ08872.1"/>
    </source>
</evidence>
<keyword evidence="1" id="KW-0472">Membrane</keyword>